<keyword evidence="2" id="KW-1185">Reference proteome</keyword>
<dbReference type="Proteomes" id="UP001056120">
    <property type="component" value="Linkage Group LG10"/>
</dbReference>
<reference evidence="1 2" key="2">
    <citation type="journal article" date="2022" name="Mol. Ecol. Resour.">
        <title>The genomes of chicory, endive, great burdock and yacon provide insights into Asteraceae paleo-polyploidization history and plant inulin production.</title>
        <authorList>
            <person name="Fan W."/>
            <person name="Wang S."/>
            <person name="Wang H."/>
            <person name="Wang A."/>
            <person name="Jiang F."/>
            <person name="Liu H."/>
            <person name="Zhao H."/>
            <person name="Xu D."/>
            <person name="Zhang Y."/>
        </authorList>
    </citation>
    <scope>NUCLEOTIDE SEQUENCE [LARGE SCALE GENOMIC DNA]</scope>
    <source>
        <strain evidence="2">cv. Yunnan</strain>
        <tissue evidence="1">Leaves</tissue>
    </source>
</reference>
<dbReference type="EMBL" id="CM042027">
    <property type="protein sequence ID" value="KAI3800817.1"/>
    <property type="molecule type" value="Genomic_DNA"/>
</dbReference>
<accession>A0ACB9I179</accession>
<gene>
    <name evidence="1" type="ORF">L1987_28914</name>
</gene>
<name>A0ACB9I179_9ASTR</name>
<evidence type="ECO:0000313" key="1">
    <source>
        <dbReference type="EMBL" id="KAI3800817.1"/>
    </source>
</evidence>
<reference evidence="2" key="1">
    <citation type="journal article" date="2022" name="Mol. Ecol. Resour.">
        <title>The genomes of chicory, endive, great burdock and yacon provide insights into Asteraceae palaeo-polyploidization history and plant inulin production.</title>
        <authorList>
            <person name="Fan W."/>
            <person name="Wang S."/>
            <person name="Wang H."/>
            <person name="Wang A."/>
            <person name="Jiang F."/>
            <person name="Liu H."/>
            <person name="Zhao H."/>
            <person name="Xu D."/>
            <person name="Zhang Y."/>
        </authorList>
    </citation>
    <scope>NUCLEOTIDE SEQUENCE [LARGE SCALE GENOMIC DNA]</scope>
    <source>
        <strain evidence="2">cv. Yunnan</strain>
    </source>
</reference>
<evidence type="ECO:0000313" key="2">
    <source>
        <dbReference type="Proteomes" id="UP001056120"/>
    </source>
</evidence>
<organism evidence="1 2">
    <name type="scientific">Smallanthus sonchifolius</name>
    <dbReference type="NCBI Taxonomy" id="185202"/>
    <lineage>
        <taxon>Eukaryota</taxon>
        <taxon>Viridiplantae</taxon>
        <taxon>Streptophyta</taxon>
        <taxon>Embryophyta</taxon>
        <taxon>Tracheophyta</taxon>
        <taxon>Spermatophyta</taxon>
        <taxon>Magnoliopsida</taxon>
        <taxon>eudicotyledons</taxon>
        <taxon>Gunneridae</taxon>
        <taxon>Pentapetalae</taxon>
        <taxon>asterids</taxon>
        <taxon>campanulids</taxon>
        <taxon>Asterales</taxon>
        <taxon>Asteraceae</taxon>
        <taxon>Asteroideae</taxon>
        <taxon>Heliantheae alliance</taxon>
        <taxon>Millerieae</taxon>
        <taxon>Smallanthus</taxon>
    </lineage>
</organism>
<protein>
    <submittedName>
        <fullName evidence="1">Uncharacterized protein</fullName>
    </submittedName>
</protein>
<proteinExistence type="predicted"/>
<sequence>MPLVRVEVRNAYGLGMPELYTETDTEDPKAVLDGVAVAGLVGLLRQLGDLAEFASEIFHGLQEQVLITSSRSHKLVERVHHIESALPPLEKAILGQRSHLHFAYTAGSKWHTRLGTDQNHFIYSDLPCCIMDSYENCHDPPRLHNLDKFDMGGPGSCFRRYSDPTYFERSSAGLYEAHLQSIPREKKKKRSSLRYRDMTHGAPVIMHGEGTDFGSSNFKEKPSPSQDFSPIHEPQKIENVPEVDHLTSSDSRNGSTYIECIFRPSHLTQSENNNVKEPSSVSNVNQDSYLDSASIDENFDNSYLAEDSRSKSAYITWDEKLEIIDSTGRPNEPTEIPCTTEKMDTEVLEDLNSGVVDHIDFDFHDAQPRPTPVIVGGHHDEIESETDFYLSALNTVESECEDDLDGYTKRELKQNSNVNNKVVDEMNIESHLDDSSMYFEFHVPKSTSLSPKSTSHESHTEANGSSNIENREDVMKSDLIGSTQMAGISSISLTTPEKLESEAERNATNTETVASFIEPNSEPLLREPISTYESPKPSWSTSGGQTTVSNLVMFWTNGGLLGLEPSKPPDFGLLAVEETKTNETQHPGQQNTINDVKSEASDTNPGINGLNVAQDHDGNASSKMTPGTDLAVPKDDSVNSSRMFEFTNRLLVNGFRKQISLVGNERLASSVKSDVPGNTSIQKGYQTVNGIPFKEQFGNRSPFISPSSPPLEHMRISFQPIGGFETSKLKLAFPDGNNNSNNNKSNGLMFASFQLVPEPAILLHEFASDSDDYDTFCRSSPYASDDCHSNCSESNSEQWDSSDSPRINNHELDDAFGRISSAESVSNSLVNGIRFQQEFPDHKNYGHESSFTEDGMCSSQHGLLFDIPNFDSMKSSQNQAVNDLKGPTEPPPPLPPMEWRGIKPNPCVTLEKEDEFSEALTYTLNLTPPESKPPQPFNSAPAKQNNVVETDSLTLKHKQLDRENLHVQNGSNCTLDEKVGEEKDDFLQQIRTKSRNLRRISTAQPTTPAGPTSMKVTTILEKASAIRQAVGSDGEDNRSDT</sequence>
<comment type="caution">
    <text evidence="1">The sequence shown here is derived from an EMBL/GenBank/DDBJ whole genome shotgun (WGS) entry which is preliminary data.</text>
</comment>